<name>A0A381UAL1_9ZZZZ</name>
<evidence type="ECO:0000313" key="1">
    <source>
        <dbReference type="EMBL" id="SVA24618.1"/>
    </source>
</evidence>
<dbReference type="AlphaFoldDB" id="A0A381UAL1"/>
<accession>A0A381UAL1</accession>
<protein>
    <submittedName>
        <fullName evidence="1">Uncharacterized protein</fullName>
    </submittedName>
</protein>
<organism evidence="1">
    <name type="scientific">marine metagenome</name>
    <dbReference type="NCBI Taxonomy" id="408172"/>
    <lineage>
        <taxon>unclassified sequences</taxon>
        <taxon>metagenomes</taxon>
        <taxon>ecological metagenomes</taxon>
    </lineage>
</organism>
<proteinExistence type="predicted"/>
<reference evidence="1" key="1">
    <citation type="submission" date="2018-05" db="EMBL/GenBank/DDBJ databases">
        <authorList>
            <person name="Lanie J.A."/>
            <person name="Ng W.-L."/>
            <person name="Kazmierczak K.M."/>
            <person name="Andrzejewski T.M."/>
            <person name="Davidsen T.M."/>
            <person name="Wayne K.J."/>
            <person name="Tettelin H."/>
            <person name="Glass J.I."/>
            <person name="Rusch D."/>
            <person name="Podicherti R."/>
            <person name="Tsui H.-C.T."/>
            <person name="Winkler M.E."/>
        </authorList>
    </citation>
    <scope>NUCLEOTIDE SEQUENCE</scope>
</reference>
<gene>
    <name evidence="1" type="ORF">METZ01_LOCUS77472</name>
</gene>
<sequence>MTGFRITIPLIIITGLYAQQAGTGHGSLDAAGIFFNNLSFDWSELNRDMQVSGKLKTLQFGFKHIDLTYRQGAAEQTLNMVFQGPEVTFAGMEILVNSNSPNWIAASKIRYQRQRQQPAVKGITLLAAAVDSFARSQGHQPESYDELVMKNYIQLHQYPFDQKKWNFIVLSPHKIVATLPSNLPTRSDQKIIYNMNTGQYYGDYQPPAPADSIPWKITFSIKEIAQTFATEAKFAYLEEQTSFDFFQKRGKFNITGISLEAVPRYNINDLAQFRLSNVGLETRNLAFSGTMTDTIPRLHQGQGRFTLRNLEVNIPTTLSEDPEFAVLLERLGIWNGVFRVRLIDLDLKLIHERMGEIKFRFQAPFINISLDGDLSFHQTAGNTAVSFQQTVLRINPISLGVRTLIHDWEKEHDLSLPRKSGAIVLKINGPITKPRVEGLNF</sequence>
<dbReference type="EMBL" id="UINC01005959">
    <property type="protein sequence ID" value="SVA24618.1"/>
    <property type="molecule type" value="Genomic_DNA"/>
</dbReference>